<reference evidence="10" key="1">
    <citation type="submission" date="2019-03" db="EMBL/GenBank/DDBJ databases">
        <title>Single cell metagenomics reveals metabolic interactions within the superorganism composed of flagellate Streblomastix strix and complex community of Bacteroidetes bacteria on its surface.</title>
        <authorList>
            <person name="Treitli S.C."/>
            <person name="Kolisko M."/>
            <person name="Husnik F."/>
            <person name="Keeling P."/>
            <person name="Hampl V."/>
        </authorList>
    </citation>
    <scope>NUCLEOTIDE SEQUENCE</scope>
    <source>
        <strain evidence="10">STM</strain>
    </source>
</reference>
<dbReference type="PANTHER" id="PTHR43501:SF1">
    <property type="entry name" value="CYTOSOL NON-SPECIFIC DIPEPTIDASE"/>
    <property type="match status" value="1"/>
</dbReference>
<evidence type="ECO:0000256" key="7">
    <source>
        <dbReference type="ARBA" id="ARBA00023049"/>
    </source>
</evidence>
<dbReference type="SUPFAM" id="SSF53187">
    <property type="entry name" value="Zn-dependent exopeptidases"/>
    <property type="match status" value="1"/>
</dbReference>
<dbReference type="EMBL" id="SNRY01000302">
    <property type="protein sequence ID" value="KAA6342852.1"/>
    <property type="molecule type" value="Genomic_DNA"/>
</dbReference>
<evidence type="ECO:0000259" key="9">
    <source>
        <dbReference type="Pfam" id="PF07687"/>
    </source>
</evidence>
<dbReference type="InterPro" id="IPR002933">
    <property type="entry name" value="Peptidase_M20"/>
</dbReference>
<dbReference type="GO" id="GO:0005829">
    <property type="term" value="C:cytosol"/>
    <property type="evidence" value="ECO:0007669"/>
    <property type="project" value="TreeGrafter"/>
</dbReference>
<keyword evidence="10" id="KW-0224">Dipeptidase</keyword>
<dbReference type="InterPro" id="IPR001160">
    <property type="entry name" value="Peptidase_M20C"/>
</dbReference>
<keyword evidence="6" id="KW-0862">Zinc</keyword>
<dbReference type="PRINTS" id="PR00934">
    <property type="entry name" value="XHISDIPTASE"/>
</dbReference>
<evidence type="ECO:0000256" key="4">
    <source>
        <dbReference type="ARBA" id="ARBA00022723"/>
    </source>
</evidence>
<feature type="domain" description="Peptidase M20 dimerisation" evidence="9">
    <location>
        <begin position="206"/>
        <end position="291"/>
    </location>
</feature>
<dbReference type="GO" id="GO:0006508">
    <property type="term" value="P:proteolysis"/>
    <property type="evidence" value="ECO:0007669"/>
    <property type="project" value="UniProtKB-KW"/>
</dbReference>
<comment type="cofactor">
    <cofactor evidence="1">
        <name>Co(2+)</name>
        <dbReference type="ChEBI" id="CHEBI:48828"/>
    </cofactor>
</comment>
<comment type="caution">
    <text evidence="10">The sequence shown here is derived from an EMBL/GenBank/DDBJ whole genome shotgun (WGS) entry which is preliminary data.</text>
</comment>
<dbReference type="AlphaFoldDB" id="A0A5J4SAT6"/>
<dbReference type="Pfam" id="PF01546">
    <property type="entry name" value="Peptidase_M20"/>
    <property type="match status" value="1"/>
</dbReference>
<evidence type="ECO:0000256" key="5">
    <source>
        <dbReference type="ARBA" id="ARBA00022801"/>
    </source>
</evidence>
<keyword evidence="5 10" id="KW-0378">Hydrolase</keyword>
<organism evidence="10">
    <name type="scientific">termite gut metagenome</name>
    <dbReference type="NCBI Taxonomy" id="433724"/>
    <lineage>
        <taxon>unclassified sequences</taxon>
        <taxon>metagenomes</taxon>
        <taxon>organismal metagenomes</taxon>
    </lineage>
</organism>
<dbReference type="Pfam" id="PF07687">
    <property type="entry name" value="M20_dimer"/>
    <property type="match status" value="1"/>
</dbReference>
<dbReference type="Gene3D" id="3.40.630.10">
    <property type="entry name" value="Zn peptidases"/>
    <property type="match status" value="2"/>
</dbReference>
<dbReference type="GO" id="GO:0070573">
    <property type="term" value="F:metallodipeptidase activity"/>
    <property type="evidence" value="ECO:0007669"/>
    <property type="project" value="TreeGrafter"/>
</dbReference>
<dbReference type="GO" id="GO:0046872">
    <property type="term" value="F:metal ion binding"/>
    <property type="evidence" value="ECO:0007669"/>
    <property type="project" value="UniProtKB-KW"/>
</dbReference>
<evidence type="ECO:0000256" key="8">
    <source>
        <dbReference type="ARBA" id="ARBA00023285"/>
    </source>
</evidence>
<protein>
    <submittedName>
        <fullName evidence="10">Cytosol non-specific dipeptidase</fullName>
        <ecNumber evidence="10">3.4.13.18</ecNumber>
    </submittedName>
</protein>
<dbReference type="EC" id="3.4.13.18" evidence="10"/>
<proteinExistence type="predicted"/>
<accession>A0A5J4SAT6</accession>
<evidence type="ECO:0000256" key="3">
    <source>
        <dbReference type="ARBA" id="ARBA00022670"/>
    </source>
</evidence>
<evidence type="ECO:0000256" key="2">
    <source>
        <dbReference type="ARBA" id="ARBA00001947"/>
    </source>
</evidence>
<keyword evidence="3" id="KW-0645">Protease</keyword>
<keyword evidence="8" id="KW-0170">Cobalt</keyword>
<dbReference type="InterPro" id="IPR011650">
    <property type="entry name" value="Peptidase_M20_dimer"/>
</dbReference>
<dbReference type="CDD" id="cd03890">
    <property type="entry name" value="M20_pepD"/>
    <property type="match status" value="1"/>
</dbReference>
<evidence type="ECO:0000256" key="1">
    <source>
        <dbReference type="ARBA" id="ARBA00001941"/>
    </source>
</evidence>
<dbReference type="FunFam" id="3.40.630.10:FF:000015">
    <property type="entry name" value="Aminoacyl-histidine dipeptidase PepD"/>
    <property type="match status" value="1"/>
</dbReference>
<evidence type="ECO:0000256" key="6">
    <source>
        <dbReference type="ARBA" id="ARBA00022833"/>
    </source>
</evidence>
<keyword evidence="7" id="KW-0482">Metalloprotease</keyword>
<keyword evidence="4" id="KW-0479">Metal-binding</keyword>
<dbReference type="NCBIfam" id="TIGR01893">
    <property type="entry name" value="aa-his-dipept"/>
    <property type="match status" value="1"/>
</dbReference>
<comment type="cofactor">
    <cofactor evidence="2">
        <name>Zn(2+)</name>
        <dbReference type="ChEBI" id="CHEBI:29105"/>
    </cofactor>
</comment>
<dbReference type="FunFam" id="3.40.630.10:FF:000018">
    <property type="entry name" value="Aminoacyl-histidine dipeptidase PepD"/>
    <property type="match status" value="1"/>
</dbReference>
<name>A0A5J4SAT6_9ZZZZ</name>
<evidence type="ECO:0000313" key="10">
    <source>
        <dbReference type="EMBL" id="KAA6342852.1"/>
    </source>
</evidence>
<sequence>MNSKDLQPASLFHYFYEISQIPRPSKIEEKIIAYLKAFGEKHNLETKVDQAGNLLIRKPATQGKEHLQTVILQSHVDMVCEKNSDVNHDFLNDAIQIEIDSEWMKAKGTTLGADNGIGVASELAILAATDMEHGPVECLFTVDEETGLTGAFAIKEGFMTGDILLNLDSEDEGELFIGCAGGINTVGTFNYEEVPVPNEYFFFKVTVKGLKGGHSGCDIHLGRGNANKILNRFLTQTANKYDMYLCRIDGGNLHNAIPREAYAVCAVPNEAKHALRTDINIFTAEMEDEYAVADPDLTIILESETPRSLAVDKDTTTLLLKTVYALPHGIYAMSQDIPDLVETSTNVASIKMKENNTICIGTSQRSSIISACKNMATTVRSVFELGGAETQSNDGYPGWKPNPQSKILKIAMDSYKRLFGEDAKVKAIHAGLECGLFLAKYPSLDMISFGPTIKEVHSPDEKIHIPSVEKFWKYLIDVLKNVPERIES</sequence>
<dbReference type="PIRSF" id="PIRSF016599">
    <property type="entry name" value="Xaa-His_dipept"/>
    <property type="match status" value="1"/>
</dbReference>
<gene>
    <name evidence="10" type="ORF">EZS27_009436</name>
</gene>
<dbReference type="PANTHER" id="PTHR43501">
    <property type="entry name" value="CYTOSOL NON-SPECIFIC DIPEPTIDASE"/>
    <property type="match status" value="1"/>
</dbReference>